<reference evidence="3" key="2">
    <citation type="submission" date="2025-08" db="UniProtKB">
        <authorList>
            <consortium name="RefSeq"/>
        </authorList>
    </citation>
    <scope>IDENTIFICATION</scope>
    <source>
        <tissue evidence="3">Whole plant</tissue>
    </source>
</reference>
<dbReference type="KEGG" id="adu:107459275"/>
<dbReference type="GeneID" id="107459275"/>
<protein>
    <submittedName>
        <fullName evidence="3">Protein FAR1-RELATED SEQUENCE 5-like</fullName>
    </submittedName>
</protein>
<dbReference type="Pfam" id="PF10551">
    <property type="entry name" value="MULE"/>
    <property type="match status" value="1"/>
</dbReference>
<evidence type="ECO:0000313" key="2">
    <source>
        <dbReference type="Proteomes" id="UP000515211"/>
    </source>
</evidence>
<gene>
    <name evidence="3" type="primary">LOC107459275</name>
</gene>
<keyword evidence="2" id="KW-1185">Reference proteome</keyword>
<accession>A0A6P4BN51</accession>
<dbReference type="AlphaFoldDB" id="A0A6P4BN51"/>
<dbReference type="Proteomes" id="UP000515211">
    <property type="component" value="Chromosome 7"/>
</dbReference>
<evidence type="ECO:0000313" key="3">
    <source>
        <dbReference type="RefSeq" id="XP_015932984.1"/>
    </source>
</evidence>
<dbReference type="InterPro" id="IPR018289">
    <property type="entry name" value="MULE_transposase_dom"/>
</dbReference>
<sequence length="299" mass="34577">MAGQAGGYSLMGFTKKDAYNYIEKTKREKIVDGDGNAAIIYLEKKAVSDLMCMARYSLTDNNMLGTCFRLTVGAGLITNTLVMCNKKPLVIVTDGCDSMRAAIKAMFSEATHRLCAWHVEKNVTSNVKDEGLRQLFTRWLYSNMEIEEFEAGWDAAVEEYRLHDSFWVKETYDKRRMWANAYLKDKFCVGFCTTFRCEEINANVKKFLNLRHNILELVQNVELMLILDVRREIKGVDTVNFAAKVRQSMIMVYTFKEYGIPGRQLMHEHAMEILSRLVLKRWRKDAKSLDNYSEGRVDE</sequence>
<reference evidence="2" key="1">
    <citation type="journal article" date="2016" name="Nat. Genet.">
        <title>The genome sequences of Arachis duranensis and Arachis ipaensis, the diploid ancestors of cultivated peanut.</title>
        <authorList>
            <person name="Bertioli D.J."/>
            <person name="Cannon S.B."/>
            <person name="Froenicke L."/>
            <person name="Huang G."/>
            <person name="Farmer A.D."/>
            <person name="Cannon E.K."/>
            <person name="Liu X."/>
            <person name="Gao D."/>
            <person name="Clevenger J."/>
            <person name="Dash S."/>
            <person name="Ren L."/>
            <person name="Moretzsohn M.C."/>
            <person name="Shirasawa K."/>
            <person name="Huang W."/>
            <person name="Vidigal B."/>
            <person name="Abernathy B."/>
            <person name="Chu Y."/>
            <person name="Niederhuth C.E."/>
            <person name="Umale P."/>
            <person name="Araujo A.C."/>
            <person name="Kozik A."/>
            <person name="Kim K.D."/>
            <person name="Burow M.D."/>
            <person name="Varshney R.K."/>
            <person name="Wang X."/>
            <person name="Zhang X."/>
            <person name="Barkley N."/>
            <person name="Guimaraes P.M."/>
            <person name="Isobe S."/>
            <person name="Guo B."/>
            <person name="Liao B."/>
            <person name="Stalker H.T."/>
            <person name="Schmitz R.J."/>
            <person name="Scheffler B.E."/>
            <person name="Leal-Bertioli S.C."/>
            <person name="Xun X."/>
            <person name="Jackson S.A."/>
            <person name="Michelmore R."/>
            <person name="Ozias-Akins P."/>
        </authorList>
    </citation>
    <scope>NUCLEOTIDE SEQUENCE [LARGE SCALE GENOMIC DNA]</scope>
    <source>
        <strain evidence="2">cv. V14167</strain>
    </source>
</reference>
<proteinExistence type="predicted"/>
<dbReference type="RefSeq" id="XP_015932984.1">
    <property type="nucleotide sequence ID" value="XM_016077498.1"/>
</dbReference>
<feature type="domain" description="MULE transposase" evidence="1">
    <location>
        <begin position="82"/>
        <end position="122"/>
    </location>
</feature>
<dbReference type="PANTHER" id="PTHR47718">
    <property type="entry name" value="OS01G0519700 PROTEIN"/>
    <property type="match status" value="1"/>
</dbReference>
<evidence type="ECO:0000259" key="1">
    <source>
        <dbReference type="Pfam" id="PF10551"/>
    </source>
</evidence>
<dbReference type="PANTHER" id="PTHR47718:SF17">
    <property type="entry name" value="PROTEIN FAR1-RELATED SEQUENCE 5-LIKE"/>
    <property type="match status" value="1"/>
</dbReference>
<organism evidence="2 3">
    <name type="scientific">Arachis duranensis</name>
    <name type="common">Wild peanut</name>
    <dbReference type="NCBI Taxonomy" id="130453"/>
    <lineage>
        <taxon>Eukaryota</taxon>
        <taxon>Viridiplantae</taxon>
        <taxon>Streptophyta</taxon>
        <taxon>Embryophyta</taxon>
        <taxon>Tracheophyta</taxon>
        <taxon>Spermatophyta</taxon>
        <taxon>Magnoliopsida</taxon>
        <taxon>eudicotyledons</taxon>
        <taxon>Gunneridae</taxon>
        <taxon>Pentapetalae</taxon>
        <taxon>rosids</taxon>
        <taxon>fabids</taxon>
        <taxon>Fabales</taxon>
        <taxon>Fabaceae</taxon>
        <taxon>Papilionoideae</taxon>
        <taxon>50 kb inversion clade</taxon>
        <taxon>dalbergioids sensu lato</taxon>
        <taxon>Dalbergieae</taxon>
        <taxon>Pterocarpus clade</taxon>
        <taxon>Arachis</taxon>
    </lineage>
</organism>
<name>A0A6P4BN51_ARADU</name>